<dbReference type="AlphaFoldDB" id="A0A368Z627"/>
<dbReference type="InterPro" id="IPR004843">
    <property type="entry name" value="Calcineurin-like_PHP"/>
</dbReference>
<comment type="caution">
    <text evidence="2">The sequence shown here is derived from an EMBL/GenBank/DDBJ whole genome shotgun (WGS) entry which is preliminary data.</text>
</comment>
<dbReference type="GO" id="GO:0016791">
    <property type="term" value="F:phosphatase activity"/>
    <property type="evidence" value="ECO:0007669"/>
    <property type="project" value="TreeGrafter"/>
</dbReference>
<dbReference type="EMBL" id="QPJM01000001">
    <property type="protein sequence ID" value="RCW87409.1"/>
    <property type="molecule type" value="Genomic_DNA"/>
</dbReference>
<dbReference type="GO" id="GO:0005737">
    <property type="term" value="C:cytoplasm"/>
    <property type="evidence" value="ECO:0007669"/>
    <property type="project" value="TreeGrafter"/>
</dbReference>
<keyword evidence="3" id="KW-1185">Reference proteome</keyword>
<dbReference type="PANTHER" id="PTHR42850">
    <property type="entry name" value="METALLOPHOSPHOESTERASE"/>
    <property type="match status" value="1"/>
</dbReference>
<name>A0A368Z627_9HYPH</name>
<gene>
    <name evidence="2" type="ORF">C7476_101171</name>
</gene>
<dbReference type="GO" id="GO:0110154">
    <property type="term" value="P:RNA decapping"/>
    <property type="evidence" value="ECO:0007669"/>
    <property type="project" value="TreeGrafter"/>
</dbReference>
<dbReference type="PANTHER" id="PTHR42850:SF4">
    <property type="entry name" value="ZINC-DEPENDENT ENDOPOLYPHOSPHATASE"/>
    <property type="match status" value="1"/>
</dbReference>
<sequence length="264" mass="29995">MSEEPVLKTLLRLLKSDKPAPRSARRRLSIDIADSAVYTIGDVHGCYDQLLELEGMITEDAAKLPGKKLIIMLGDYIDRGPASAQVIEHLLHKPHADFQRICLTGNHDIAMLDYLEGRLSLSGWWHMGANSTLLSYGIDVERLRLIHRTPQMLDDTIRASIPHRHKQFLRHLPIMIDAGSFLFAHAGIRPTLSLKDQKDDDLVSIRSEFFENAHLLRQWVVHGHTPIETPRQEGRRFNLDTAAFSTGKLSALRLWQKKGRVFST</sequence>
<dbReference type="InterPro" id="IPR029052">
    <property type="entry name" value="Metallo-depent_PP-like"/>
</dbReference>
<dbReference type="OrthoDB" id="9807890at2"/>
<feature type="domain" description="Calcineurin-like phosphoesterase" evidence="1">
    <location>
        <begin position="39"/>
        <end position="240"/>
    </location>
</feature>
<dbReference type="SUPFAM" id="SSF56300">
    <property type="entry name" value="Metallo-dependent phosphatases"/>
    <property type="match status" value="1"/>
</dbReference>
<dbReference type="Pfam" id="PF00149">
    <property type="entry name" value="Metallophos"/>
    <property type="match status" value="1"/>
</dbReference>
<proteinExistence type="predicted"/>
<protein>
    <submittedName>
        <fullName evidence="2">Serine/threonine protein phosphatase 1</fullName>
    </submittedName>
</protein>
<reference evidence="2 3" key="1">
    <citation type="submission" date="2018-07" db="EMBL/GenBank/DDBJ databases">
        <title>Genomic Encyclopedia of Type Strains, Phase III (KMG-III): the genomes of soil and plant-associated and newly described type strains.</title>
        <authorList>
            <person name="Whitman W."/>
        </authorList>
    </citation>
    <scope>NUCLEOTIDE SEQUENCE [LARGE SCALE GENOMIC DNA]</scope>
    <source>
        <strain evidence="2 3">31-25a</strain>
    </source>
</reference>
<evidence type="ECO:0000259" key="1">
    <source>
        <dbReference type="Pfam" id="PF00149"/>
    </source>
</evidence>
<organism evidence="2 3">
    <name type="scientific">Phyllobacterium bourgognense</name>
    <dbReference type="NCBI Taxonomy" id="314236"/>
    <lineage>
        <taxon>Bacteria</taxon>
        <taxon>Pseudomonadati</taxon>
        <taxon>Pseudomonadota</taxon>
        <taxon>Alphaproteobacteria</taxon>
        <taxon>Hyphomicrobiales</taxon>
        <taxon>Phyllobacteriaceae</taxon>
        <taxon>Phyllobacterium</taxon>
    </lineage>
</organism>
<dbReference type="RefSeq" id="WP_114428026.1">
    <property type="nucleotide sequence ID" value="NZ_QPJM01000001.1"/>
</dbReference>
<dbReference type="Proteomes" id="UP000253324">
    <property type="component" value="Unassembled WGS sequence"/>
</dbReference>
<evidence type="ECO:0000313" key="2">
    <source>
        <dbReference type="EMBL" id="RCW87409.1"/>
    </source>
</evidence>
<evidence type="ECO:0000313" key="3">
    <source>
        <dbReference type="Proteomes" id="UP000253324"/>
    </source>
</evidence>
<dbReference type="InterPro" id="IPR050126">
    <property type="entry name" value="Ap4A_hydrolase"/>
</dbReference>
<accession>A0A368Z627</accession>
<dbReference type="GO" id="GO:0008803">
    <property type="term" value="F:bis(5'-nucleosyl)-tetraphosphatase (symmetrical) activity"/>
    <property type="evidence" value="ECO:0007669"/>
    <property type="project" value="TreeGrafter"/>
</dbReference>
<dbReference type="Gene3D" id="3.60.21.10">
    <property type="match status" value="1"/>
</dbReference>